<dbReference type="GO" id="GO:0006302">
    <property type="term" value="P:double-strand break repair"/>
    <property type="evidence" value="ECO:0007669"/>
    <property type="project" value="InterPro"/>
</dbReference>
<evidence type="ECO:0000256" key="2">
    <source>
        <dbReference type="ARBA" id="ARBA00011322"/>
    </source>
</evidence>
<feature type="domain" description="Rad50/SbcC-type AAA" evidence="5">
    <location>
        <begin position="5"/>
        <end position="209"/>
    </location>
</feature>
<dbReference type="EMBL" id="DVHE01000075">
    <property type="protein sequence ID" value="HIR51502.1"/>
    <property type="molecule type" value="Genomic_DNA"/>
</dbReference>
<sequence>MRPLKLTMSAFGPYAGRVELELSRLGDRGLYLITGDTGAGKTSLFDAITYALYGEPSGTNRDASMLRSQYAQPETPTLVELEFAYGGQVYRVRRSPDYLRPSKRGDSLVQQKADATLTLPDGRVVTKVREVNSEIIRIIGLDRNQFSQIAMIAQGDFLKLLLADTKSRQEIFREIFHTRFYMAFQERLKQETAQLQRACEAARSSLTQYLHGAVCPAEHPQAAALEQAQAGQLPISEVVPLLEALLHQDTEAETAVKAQMVQVDAALEEIAARLGRAQETARTLSKLQAARQQRPALQAALAEAQSAWEKAQAQAPQVEALTGEIAALEAAMPQYQTLTDKLEALAALTQEAAALKARGAQAAQRRDDQARQLTQWQAEAQQLLPAEATQQQLLGEIREIQARQAALEALAGDLDQARHGAAQLQTAQAAQAQAAQRCREVDDALAQETEALQADNLARTAEAALEAEQAALLRRRDALAARHKAIAAGEDLLRRRDEAQATLEQAQQVYTEAQRQADALGSRYRQLNQAFLDEQAGILAQTLTDGQPCPVCGALHHPAPAQVSRQAPTEAALKEAKAEADAAQQTAAAQSLQAGSWKSALAERERQLLAQLEALSDTPRLDEAAAQLQSCRDEAAAAQAALEQEEAALAARLQARIALEQQIKRREERCKELTAQRKQWEQACSQAALEAQALLGQSQQLRTAITRQLAALLPGCDWEAADAETGAALEDAAETLHRAKAALSEAEQRLARQDALRTQIAQAEQVLPELERQESEARDALAQAEVRAAALRGEIASLQQGLRHPDAMAAEAQRQDLLTARARLTDASQQAQARRDSAAQALAACDAAIGELTRLTEAFDPAEQDALEAQRRDLLAQRKAAADAQQALHTRLAANGAALEGVRQQSDALAQLEQQFSWMRALSLTVNGNLPGKEKVSLETYVQATFFDRILRRANLRLLVMSGGQYELLRRSAAENNRSQSGLELDVMDHYSGKARSVKSLSGGEAFKASLSLALGLSDEIQSAAGGIRLDTMFVDEGFGSLDEVSLQQAVRALQDLAEGNRLVGIISHVAELKTQIDKQVVVTKTRDGGSQVEIVL</sequence>
<name>A0A9D1IXX5_9FIRM</name>
<dbReference type="PANTHER" id="PTHR32114">
    <property type="entry name" value="ABC TRANSPORTER ABCH.3"/>
    <property type="match status" value="1"/>
</dbReference>
<evidence type="ECO:0000313" key="7">
    <source>
        <dbReference type="Proteomes" id="UP000824239"/>
    </source>
</evidence>
<dbReference type="Gene3D" id="3.40.50.300">
    <property type="entry name" value="P-loop containing nucleotide triphosphate hydrolases"/>
    <property type="match status" value="2"/>
</dbReference>
<proteinExistence type="inferred from homology"/>
<gene>
    <name evidence="6" type="ORF">IAA53_09580</name>
</gene>
<dbReference type="Pfam" id="PF13476">
    <property type="entry name" value="AAA_23"/>
    <property type="match status" value="1"/>
</dbReference>
<evidence type="ECO:0000259" key="5">
    <source>
        <dbReference type="Pfam" id="PF13476"/>
    </source>
</evidence>
<organism evidence="6 7">
    <name type="scientific">Candidatus Avoscillospira avicola</name>
    <dbReference type="NCBI Taxonomy" id="2840706"/>
    <lineage>
        <taxon>Bacteria</taxon>
        <taxon>Bacillati</taxon>
        <taxon>Bacillota</taxon>
        <taxon>Clostridia</taxon>
        <taxon>Eubacteriales</taxon>
        <taxon>Oscillospiraceae</taxon>
        <taxon>Oscillospiraceae incertae sedis</taxon>
        <taxon>Candidatus Avoscillospira</taxon>
    </lineage>
</organism>
<dbReference type="InterPro" id="IPR038729">
    <property type="entry name" value="Rad50/SbcC_AAA"/>
</dbReference>
<evidence type="ECO:0000256" key="4">
    <source>
        <dbReference type="SAM" id="Coils"/>
    </source>
</evidence>
<feature type="coiled-coil region" evidence="4">
    <location>
        <begin position="729"/>
        <end position="801"/>
    </location>
</feature>
<dbReference type="Pfam" id="PF13558">
    <property type="entry name" value="SbcC_Walker_B"/>
    <property type="match status" value="1"/>
</dbReference>
<reference evidence="6" key="1">
    <citation type="submission" date="2020-10" db="EMBL/GenBank/DDBJ databases">
        <authorList>
            <person name="Gilroy R."/>
        </authorList>
    </citation>
    <scope>NUCLEOTIDE SEQUENCE</scope>
    <source>
        <strain evidence="6">ChiBcec15-4380</strain>
    </source>
</reference>
<evidence type="ECO:0000256" key="3">
    <source>
        <dbReference type="ARBA" id="ARBA00013368"/>
    </source>
</evidence>
<keyword evidence="4" id="KW-0175">Coiled coil</keyword>
<evidence type="ECO:0000313" key="6">
    <source>
        <dbReference type="EMBL" id="HIR51502.1"/>
    </source>
</evidence>
<dbReference type="GO" id="GO:0016887">
    <property type="term" value="F:ATP hydrolysis activity"/>
    <property type="evidence" value="ECO:0007669"/>
    <property type="project" value="InterPro"/>
</dbReference>
<dbReference type="InterPro" id="IPR027417">
    <property type="entry name" value="P-loop_NTPase"/>
</dbReference>
<dbReference type="AlphaFoldDB" id="A0A9D1IXX5"/>
<feature type="coiled-coil region" evidence="4">
    <location>
        <begin position="621"/>
        <end position="690"/>
    </location>
</feature>
<feature type="coiled-coil region" evidence="4">
    <location>
        <begin position="338"/>
        <end position="365"/>
    </location>
</feature>
<comment type="subunit">
    <text evidence="2">Heterodimer of SbcC and SbcD.</text>
</comment>
<accession>A0A9D1IXX5</accession>
<protein>
    <recommendedName>
        <fullName evidence="3">Nuclease SbcCD subunit C</fullName>
    </recommendedName>
</protein>
<dbReference type="PANTHER" id="PTHR32114:SF2">
    <property type="entry name" value="ABC TRANSPORTER ABCH.3"/>
    <property type="match status" value="1"/>
</dbReference>
<comment type="similarity">
    <text evidence="1">Belongs to the SMC family. SbcC subfamily.</text>
</comment>
<dbReference type="Proteomes" id="UP000824239">
    <property type="component" value="Unassembled WGS sequence"/>
</dbReference>
<comment type="caution">
    <text evidence="6">The sequence shown here is derived from an EMBL/GenBank/DDBJ whole genome shotgun (WGS) entry which is preliminary data.</text>
</comment>
<reference evidence="6" key="2">
    <citation type="journal article" date="2021" name="PeerJ">
        <title>Extensive microbial diversity within the chicken gut microbiome revealed by metagenomics and culture.</title>
        <authorList>
            <person name="Gilroy R."/>
            <person name="Ravi A."/>
            <person name="Getino M."/>
            <person name="Pursley I."/>
            <person name="Horton D.L."/>
            <person name="Alikhan N.F."/>
            <person name="Baker D."/>
            <person name="Gharbi K."/>
            <person name="Hall N."/>
            <person name="Watson M."/>
            <person name="Adriaenssens E.M."/>
            <person name="Foster-Nyarko E."/>
            <person name="Jarju S."/>
            <person name="Secka A."/>
            <person name="Antonio M."/>
            <person name="Oren A."/>
            <person name="Chaudhuri R.R."/>
            <person name="La Ragione R."/>
            <person name="Hildebrand F."/>
            <person name="Pallen M.J."/>
        </authorList>
    </citation>
    <scope>NUCLEOTIDE SEQUENCE</scope>
    <source>
        <strain evidence="6">ChiBcec15-4380</strain>
    </source>
</reference>
<dbReference type="SUPFAM" id="SSF52540">
    <property type="entry name" value="P-loop containing nucleoside triphosphate hydrolases"/>
    <property type="match status" value="1"/>
</dbReference>
<feature type="coiled-coil region" evidence="4">
    <location>
        <begin position="489"/>
        <end position="530"/>
    </location>
</feature>
<evidence type="ECO:0000256" key="1">
    <source>
        <dbReference type="ARBA" id="ARBA00006930"/>
    </source>
</evidence>